<keyword evidence="9 11" id="KW-0472">Membrane</keyword>
<keyword evidence="13" id="KW-0732">Signal</keyword>
<dbReference type="RefSeq" id="WP_183203533.1">
    <property type="nucleotide sequence ID" value="NZ_BAAAER010000011.1"/>
</dbReference>
<proteinExistence type="inferred from homology"/>
<comment type="similarity">
    <text evidence="11 12">Belongs to the TonB-dependent receptor family.</text>
</comment>
<dbReference type="Pfam" id="PF00593">
    <property type="entry name" value="TonB_dep_Rec_b-barrel"/>
    <property type="match status" value="1"/>
</dbReference>
<evidence type="ECO:0000259" key="15">
    <source>
        <dbReference type="Pfam" id="PF07715"/>
    </source>
</evidence>
<dbReference type="InterPro" id="IPR039426">
    <property type="entry name" value="TonB-dep_rcpt-like"/>
</dbReference>
<evidence type="ECO:0000256" key="10">
    <source>
        <dbReference type="ARBA" id="ARBA00023237"/>
    </source>
</evidence>
<evidence type="ECO:0000256" key="11">
    <source>
        <dbReference type="PROSITE-ProRule" id="PRU01360"/>
    </source>
</evidence>
<comment type="caution">
    <text evidence="16">The sequence shown here is derived from an EMBL/GenBank/DDBJ whole genome shotgun (WGS) entry which is preliminary data.</text>
</comment>
<dbReference type="InterPro" id="IPR036942">
    <property type="entry name" value="Beta-barrel_TonB_sf"/>
</dbReference>
<dbReference type="InterPro" id="IPR000531">
    <property type="entry name" value="Beta-barrel_TonB"/>
</dbReference>
<keyword evidence="7" id="KW-0406">Ion transport</keyword>
<dbReference type="SUPFAM" id="SSF56935">
    <property type="entry name" value="Porins"/>
    <property type="match status" value="1"/>
</dbReference>
<feature type="signal peptide" evidence="13">
    <location>
        <begin position="1"/>
        <end position="25"/>
    </location>
</feature>
<evidence type="ECO:0000256" key="2">
    <source>
        <dbReference type="ARBA" id="ARBA00022448"/>
    </source>
</evidence>
<organism evidence="16 17">
    <name type="scientific">Brevundimonas lenta</name>
    <dbReference type="NCBI Taxonomy" id="424796"/>
    <lineage>
        <taxon>Bacteria</taxon>
        <taxon>Pseudomonadati</taxon>
        <taxon>Pseudomonadota</taxon>
        <taxon>Alphaproteobacteria</taxon>
        <taxon>Caulobacterales</taxon>
        <taxon>Caulobacteraceae</taxon>
        <taxon>Brevundimonas</taxon>
    </lineage>
</organism>
<dbReference type="GO" id="GO:0006826">
    <property type="term" value="P:iron ion transport"/>
    <property type="evidence" value="ECO:0007669"/>
    <property type="project" value="UniProtKB-KW"/>
</dbReference>
<keyword evidence="16" id="KW-0675">Receptor</keyword>
<comment type="subcellular location">
    <subcellularLocation>
        <location evidence="1 11">Cell outer membrane</location>
        <topology evidence="1 11">Multi-pass membrane protein</topology>
    </subcellularLocation>
</comment>
<dbReference type="CDD" id="cd01347">
    <property type="entry name" value="ligand_gated_channel"/>
    <property type="match status" value="1"/>
</dbReference>
<keyword evidence="4" id="KW-0410">Iron transport</keyword>
<evidence type="ECO:0000256" key="9">
    <source>
        <dbReference type="ARBA" id="ARBA00023136"/>
    </source>
</evidence>
<dbReference type="AlphaFoldDB" id="A0A7W6JE25"/>
<dbReference type="Pfam" id="PF07715">
    <property type="entry name" value="Plug"/>
    <property type="match status" value="1"/>
</dbReference>
<keyword evidence="3 11" id="KW-1134">Transmembrane beta strand</keyword>
<evidence type="ECO:0000256" key="8">
    <source>
        <dbReference type="ARBA" id="ARBA00023077"/>
    </source>
</evidence>
<evidence type="ECO:0000256" key="5">
    <source>
        <dbReference type="ARBA" id="ARBA00022692"/>
    </source>
</evidence>
<dbReference type="PANTHER" id="PTHR32552">
    <property type="entry name" value="FERRICHROME IRON RECEPTOR-RELATED"/>
    <property type="match status" value="1"/>
</dbReference>
<feature type="chain" id="PRO_5030524913" evidence="13">
    <location>
        <begin position="26"/>
        <end position="704"/>
    </location>
</feature>
<evidence type="ECO:0000256" key="6">
    <source>
        <dbReference type="ARBA" id="ARBA00023004"/>
    </source>
</evidence>
<dbReference type="PROSITE" id="PS52016">
    <property type="entry name" value="TONB_DEPENDENT_REC_3"/>
    <property type="match status" value="1"/>
</dbReference>
<evidence type="ECO:0000259" key="14">
    <source>
        <dbReference type="Pfam" id="PF00593"/>
    </source>
</evidence>
<gene>
    <name evidence="16" type="ORF">GGR12_001295</name>
</gene>
<keyword evidence="10 11" id="KW-0998">Cell outer membrane</keyword>
<keyword evidence="2 11" id="KW-0813">Transport</keyword>
<evidence type="ECO:0000256" key="1">
    <source>
        <dbReference type="ARBA" id="ARBA00004571"/>
    </source>
</evidence>
<dbReference type="InterPro" id="IPR012910">
    <property type="entry name" value="Plug_dom"/>
</dbReference>
<dbReference type="PANTHER" id="PTHR32552:SF81">
    <property type="entry name" value="TONB-DEPENDENT OUTER MEMBRANE RECEPTOR"/>
    <property type="match status" value="1"/>
</dbReference>
<evidence type="ECO:0000313" key="17">
    <source>
        <dbReference type="Proteomes" id="UP000529946"/>
    </source>
</evidence>
<dbReference type="Gene3D" id="2.40.170.20">
    <property type="entry name" value="TonB-dependent receptor, beta-barrel domain"/>
    <property type="match status" value="1"/>
</dbReference>
<accession>A0A7W6JE25</accession>
<evidence type="ECO:0000313" key="16">
    <source>
        <dbReference type="EMBL" id="MBB4082456.1"/>
    </source>
</evidence>
<protein>
    <submittedName>
        <fullName evidence="16">Iron complex outermembrane receptor protein</fullName>
    </submittedName>
</protein>
<keyword evidence="17" id="KW-1185">Reference proteome</keyword>
<name>A0A7W6JE25_9CAUL</name>
<keyword evidence="8 12" id="KW-0798">TonB box</keyword>
<feature type="domain" description="TonB-dependent receptor plug" evidence="15">
    <location>
        <begin position="52"/>
        <end position="158"/>
    </location>
</feature>
<dbReference type="GO" id="GO:0009279">
    <property type="term" value="C:cell outer membrane"/>
    <property type="evidence" value="ECO:0007669"/>
    <property type="project" value="UniProtKB-SubCell"/>
</dbReference>
<evidence type="ECO:0000256" key="3">
    <source>
        <dbReference type="ARBA" id="ARBA00022452"/>
    </source>
</evidence>
<evidence type="ECO:0000256" key="7">
    <source>
        <dbReference type="ARBA" id="ARBA00023065"/>
    </source>
</evidence>
<evidence type="ECO:0000256" key="13">
    <source>
        <dbReference type="SAM" id="SignalP"/>
    </source>
</evidence>
<dbReference type="Proteomes" id="UP000529946">
    <property type="component" value="Unassembled WGS sequence"/>
</dbReference>
<keyword evidence="6" id="KW-0408">Iron</keyword>
<keyword evidence="5 11" id="KW-0812">Transmembrane</keyword>
<sequence>MRFGKALLLCATALTALSAAGTVSAQSVDPQAEDATTIDEVIVTARKRSERLADVPVAVTAVTSETLEERQFTSIRDIAAVTPGLNINSDAAGRAFISIRGIGTTLLDNVQPGVGIFVDGVYQANTSYLNSPTLAVEQIEVLRGPQSTLFGQNTLGGAINVTTKQPTDDIEGRVTATYADPDDFYIVGGTVSGPIIPGVLQGRISAGTQSRDGFIVNSLLGYDDANRLKQDTVRGSLRWIAPGDAIVTLNAYADSVDGTGPLYALTTGPRDYRNDAQTNFRSEAEYDYTGVNVKLDMPVSTNTDMTALLSYDKRENVGSSDGDFQPINLFFSTNSGELETKSAELRFDTEWSDTFSTLIGFFGSNQTNDQVSSNTLMFVPGNPTVSAFANSDADIWAVFGTAFWDIQPDLELTVGLRYDSQKVDFQSAVNSQYEAEEWQPRVALRKRIDDNTMIYGSIARGFRGGGTNGPGAPNPTYDGDSVWTYEVGTKLSSGDRRFTLQAAAFYNDYRDFIGQNSLAPSTVPGGGFVGINLNTGDVETYGVEAEFNLEITDAWSVHGGGMLQRARITDDSRYVDVTGRQLPSDRIPFLPDWTFNLQTDYVVPVGDGDLTFSGGFVGKGNRVGSSLSETFSPLLDAYILTNASITYRIDQVELAVFANNLLEEEYYESYIDSSVLTVAGLPALGSLGQIGDGRRVGVRLGYSF</sequence>
<dbReference type="EMBL" id="JACIDM010000001">
    <property type="protein sequence ID" value="MBB4082456.1"/>
    <property type="molecule type" value="Genomic_DNA"/>
</dbReference>
<evidence type="ECO:0000256" key="12">
    <source>
        <dbReference type="RuleBase" id="RU003357"/>
    </source>
</evidence>
<evidence type="ECO:0000256" key="4">
    <source>
        <dbReference type="ARBA" id="ARBA00022496"/>
    </source>
</evidence>
<reference evidence="16 17" key="1">
    <citation type="submission" date="2020-08" db="EMBL/GenBank/DDBJ databases">
        <title>Genomic Encyclopedia of Type Strains, Phase IV (KMG-IV): sequencing the most valuable type-strain genomes for metagenomic binning, comparative biology and taxonomic classification.</title>
        <authorList>
            <person name="Goeker M."/>
        </authorList>
    </citation>
    <scope>NUCLEOTIDE SEQUENCE [LARGE SCALE GENOMIC DNA]</scope>
    <source>
        <strain evidence="16 17">DSM 23960</strain>
    </source>
</reference>
<feature type="domain" description="TonB-dependent receptor-like beta-barrel" evidence="14">
    <location>
        <begin position="235"/>
        <end position="661"/>
    </location>
</feature>